<dbReference type="EMBL" id="LSRX01001258">
    <property type="protein sequence ID" value="OLP81677.1"/>
    <property type="molecule type" value="Genomic_DNA"/>
</dbReference>
<evidence type="ECO:0000313" key="4">
    <source>
        <dbReference type="EMBL" id="OLP81677.1"/>
    </source>
</evidence>
<dbReference type="InterPro" id="IPR018247">
    <property type="entry name" value="EF_Hand_1_Ca_BS"/>
</dbReference>
<dbReference type="Pfam" id="PF13202">
    <property type="entry name" value="EF-hand_5"/>
    <property type="match status" value="1"/>
</dbReference>
<dbReference type="PANTHER" id="PTHR36960">
    <property type="entry name" value="SI:DKEY-32E6.3"/>
    <property type="match status" value="1"/>
</dbReference>
<dbReference type="Proteomes" id="UP000186817">
    <property type="component" value="Unassembled WGS sequence"/>
</dbReference>
<evidence type="ECO:0000313" key="5">
    <source>
        <dbReference type="Proteomes" id="UP000186817"/>
    </source>
</evidence>
<keyword evidence="5" id="KW-1185">Reference proteome</keyword>
<evidence type="ECO:0000259" key="3">
    <source>
        <dbReference type="PROSITE" id="PS50222"/>
    </source>
</evidence>
<dbReference type="PROSITE" id="PS00018">
    <property type="entry name" value="EF_HAND_1"/>
    <property type="match status" value="1"/>
</dbReference>
<keyword evidence="2" id="KW-0106">Calcium</keyword>
<feature type="domain" description="EF-hand" evidence="3">
    <location>
        <begin position="222"/>
        <end position="257"/>
    </location>
</feature>
<dbReference type="InterPro" id="IPR002048">
    <property type="entry name" value="EF_hand_dom"/>
</dbReference>
<name>A0A1Q9CFP7_SYMMI</name>
<evidence type="ECO:0000256" key="2">
    <source>
        <dbReference type="ARBA" id="ARBA00022837"/>
    </source>
</evidence>
<dbReference type="OrthoDB" id="417678at2759"/>
<dbReference type="SMART" id="SM00054">
    <property type="entry name" value="EFh"/>
    <property type="match status" value="4"/>
</dbReference>
<proteinExistence type="predicted"/>
<dbReference type="SUPFAM" id="SSF47473">
    <property type="entry name" value="EF-hand"/>
    <property type="match status" value="1"/>
</dbReference>
<dbReference type="Gene3D" id="1.10.238.10">
    <property type="entry name" value="EF-hand"/>
    <property type="match status" value="2"/>
</dbReference>
<dbReference type="FunFam" id="1.10.238.10:FF:000003">
    <property type="entry name" value="Calmodulin A"/>
    <property type="match status" value="1"/>
</dbReference>
<dbReference type="Pfam" id="PF13499">
    <property type="entry name" value="EF-hand_7"/>
    <property type="match status" value="1"/>
</dbReference>
<dbReference type="InterPro" id="IPR011992">
    <property type="entry name" value="EF-hand-dom_pair"/>
</dbReference>
<sequence>MRPIPEQSLSDCHQLVLEIFQGVLPEGDTVVGKSFIRQVLAEVGVPEDEADTMLALVNTGYDKVCYREFFQFMFQEQDAIVPPPRKRLSKQVEEPFLCSYFRRVFETLGGANDGGLTKAQLKEALEAFEMSLPGSANTQIEDVVAHIFEEIDQNGDSEICWNDFQKWLLSWNVPHDDSEDAARSLFTFLDRDGSGHISAQEMMDALMLMSEFESKTDRSLSVTHSEAGQIIRDLDPDGEGGIDYHTFLEVLHAARNHSPGSMNQEPHLVLNFDVNNTVVMLDSATGADSEGLISMVLSNSAWGTIDYDDNGWPSRWTLKAPELSPTQPQANLHTYSEFVVLQNPFPDPAGFGSKADLRAANEKVKASRRQALWSFAHSGMPGEAFRKDLASMQEKLLLPEAVRGTQAAKDAGLGGDSVQLLPSFLHLLRELKRRGRSFTLIFRTFGKDLPQLRQELEALCQGWHPLFQKEDLVILDGSDGQPDYRMKFDKLDGCGTFFRNPLEGDFIALAMGTVEQPSKLEEGPQFWKDKEHIQIYEGVHQVFKHYMQISSQCHTVALRDYYPGWAAANSTSAGGKPFFLGRLDPAEHCMFFDDHISPLDPKIVDPIDAHLWPRRYSSGQVYGVHLVQAQPLLSIRDRNYFVKCVEDCEAARAAKLQRWHKLKRLVGDLDGVRKVLAGFIYTSVPSQRVVFRPWSSSRDVHRAQRVPTFEDE</sequence>
<dbReference type="PANTHER" id="PTHR36960:SF1">
    <property type="entry name" value="SI:DKEY-32E6.3"/>
    <property type="match status" value="1"/>
</dbReference>
<feature type="domain" description="EF-hand" evidence="3">
    <location>
        <begin position="177"/>
        <end position="212"/>
    </location>
</feature>
<gene>
    <name evidence="4" type="primary">CML4</name>
    <name evidence="4" type="ORF">AK812_SmicGene37751</name>
</gene>
<protein>
    <submittedName>
        <fullName evidence="4">Calmodulin-like protein 4</fullName>
    </submittedName>
</protein>
<dbReference type="PROSITE" id="PS50222">
    <property type="entry name" value="EF_HAND_2"/>
    <property type="match status" value="3"/>
</dbReference>
<accession>A0A1Q9CFP7</accession>
<feature type="domain" description="EF-hand" evidence="3">
    <location>
        <begin position="139"/>
        <end position="174"/>
    </location>
</feature>
<comment type="caution">
    <text evidence="4">The sequence shown here is derived from an EMBL/GenBank/DDBJ whole genome shotgun (WGS) entry which is preliminary data.</text>
</comment>
<organism evidence="4 5">
    <name type="scientific">Symbiodinium microadriaticum</name>
    <name type="common">Dinoflagellate</name>
    <name type="synonym">Zooxanthella microadriatica</name>
    <dbReference type="NCBI Taxonomy" id="2951"/>
    <lineage>
        <taxon>Eukaryota</taxon>
        <taxon>Sar</taxon>
        <taxon>Alveolata</taxon>
        <taxon>Dinophyceae</taxon>
        <taxon>Suessiales</taxon>
        <taxon>Symbiodiniaceae</taxon>
        <taxon>Symbiodinium</taxon>
    </lineage>
</organism>
<dbReference type="AlphaFoldDB" id="A0A1Q9CFP7"/>
<reference evidence="4 5" key="1">
    <citation type="submission" date="2016-02" db="EMBL/GenBank/DDBJ databases">
        <title>Genome analysis of coral dinoflagellate symbionts highlights evolutionary adaptations to a symbiotic lifestyle.</title>
        <authorList>
            <person name="Aranda M."/>
            <person name="Li Y."/>
            <person name="Liew Y.J."/>
            <person name="Baumgarten S."/>
            <person name="Simakov O."/>
            <person name="Wilson M."/>
            <person name="Piel J."/>
            <person name="Ashoor H."/>
            <person name="Bougouffa S."/>
            <person name="Bajic V.B."/>
            <person name="Ryu T."/>
            <person name="Ravasi T."/>
            <person name="Bayer T."/>
            <person name="Micklem G."/>
            <person name="Kim H."/>
            <person name="Bhak J."/>
            <person name="Lajeunesse T.C."/>
            <person name="Voolstra C.R."/>
        </authorList>
    </citation>
    <scope>NUCLEOTIDE SEQUENCE [LARGE SCALE GENOMIC DNA]</scope>
    <source>
        <strain evidence="4 5">CCMP2467</strain>
    </source>
</reference>
<keyword evidence="1" id="KW-0677">Repeat</keyword>
<dbReference type="CDD" id="cd00051">
    <property type="entry name" value="EFh"/>
    <property type="match status" value="1"/>
</dbReference>
<dbReference type="GO" id="GO:0005509">
    <property type="term" value="F:calcium ion binding"/>
    <property type="evidence" value="ECO:0007669"/>
    <property type="project" value="InterPro"/>
</dbReference>
<evidence type="ECO:0000256" key="1">
    <source>
        <dbReference type="ARBA" id="ARBA00022737"/>
    </source>
</evidence>